<dbReference type="Gene3D" id="3.30.230.10">
    <property type="match status" value="1"/>
</dbReference>
<organism evidence="11 12">
    <name type="scientific">Serratia phage PS2</name>
    <dbReference type="NCBI Taxonomy" id="1481112"/>
    <lineage>
        <taxon>Viruses</taxon>
        <taxon>Duplodnaviria</taxon>
        <taxon>Heunggongvirae</taxon>
        <taxon>Uroviricota</taxon>
        <taxon>Caudoviricetes</taxon>
        <taxon>Muldoonvirus</taxon>
        <taxon>Muldoonvirus PS2</taxon>
    </lineage>
</organism>
<dbReference type="GO" id="GO:0000819">
    <property type="term" value="P:sister chromatid segregation"/>
    <property type="evidence" value="ECO:0007669"/>
    <property type="project" value="TreeGrafter"/>
</dbReference>
<evidence type="ECO:0000313" key="12">
    <source>
        <dbReference type="Proteomes" id="UP000024445"/>
    </source>
</evidence>
<dbReference type="InterPro" id="IPR014721">
    <property type="entry name" value="Ribsml_uS5_D2-typ_fold_subgr"/>
</dbReference>
<dbReference type="InterPro" id="IPR003594">
    <property type="entry name" value="HATPase_dom"/>
</dbReference>
<dbReference type="Gene3D" id="3.40.50.670">
    <property type="match status" value="1"/>
</dbReference>
<dbReference type="GO" id="GO:0003677">
    <property type="term" value="F:DNA binding"/>
    <property type="evidence" value="ECO:0007669"/>
    <property type="project" value="UniProtKB-KW"/>
</dbReference>
<evidence type="ECO:0000256" key="9">
    <source>
        <dbReference type="ARBA" id="ARBA00023235"/>
    </source>
</evidence>
<comment type="catalytic activity">
    <reaction evidence="1">
        <text>ATP-dependent breakage, passage and rejoining of double-stranded DNA.</text>
        <dbReference type="EC" id="5.6.2.2"/>
    </reaction>
</comment>
<keyword evidence="7" id="KW-0799">Topoisomerase</keyword>
<dbReference type="InterPro" id="IPR020568">
    <property type="entry name" value="Ribosomal_Su5_D2-typ_SF"/>
</dbReference>
<evidence type="ECO:0000256" key="6">
    <source>
        <dbReference type="ARBA" id="ARBA00022840"/>
    </source>
</evidence>
<dbReference type="GeneID" id="19484896"/>
<evidence type="ECO:0000256" key="8">
    <source>
        <dbReference type="ARBA" id="ARBA00023125"/>
    </source>
</evidence>
<comment type="similarity">
    <text evidence="3">Belongs to the type II topoisomerase family.</text>
</comment>
<dbReference type="InterPro" id="IPR036890">
    <property type="entry name" value="HATPase_C_sf"/>
</dbReference>
<dbReference type="KEGG" id="vg:19484896"/>
<evidence type="ECO:0000256" key="3">
    <source>
        <dbReference type="ARBA" id="ARBA00011080"/>
    </source>
</evidence>
<keyword evidence="9 11" id="KW-0413">Isomerase</keyword>
<dbReference type="GO" id="GO:0006265">
    <property type="term" value="P:DNA topological change"/>
    <property type="evidence" value="ECO:0007669"/>
    <property type="project" value="InterPro"/>
</dbReference>
<evidence type="ECO:0000256" key="5">
    <source>
        <dbReference type="ARBA" id="ARBA00022741"/>
    </source>
</evidence>
<dbReference type="InterPro" id="IPR050634">
    <property type="entry name" value="DNA_Topoisomerase_II"/>
</dbReference>
<dbReference type="PROSITE" id="PS00177">
    <property type="entry name" value="TOPOISOMERASE_II"/>
    <property type="match status" value="1"/>
</dbReference>
<dbReference type="InterPro" id="IPR013760">
    <property type="entry name" value="Topo_IIA-like_dom_sf"/>
</dbReference>
<dbReference type="PANTHER" id="PTHR10169:SF38">
    <property type="entry name" value="DNA TOPOISOMERASE 2"/>
    <property type="match status" value="1"/>
</dbReference>
<evidence type="ECO:0000256" key="7">
    <source>
        <dbReference type="ARBA" id="ARBA00023029"/>
    </source>
</evidence>
<dbReference type="Gene3D" id="3.30.565.10">
    <property type="entry name" value="Histidine kinase-like ATPase, C-terminal domain"/>
    <property type="match status" value="1"/>
</dbReference>
<evidence type="ECO:0000259" key="10">
    <source>
        <dbReference type="SMART" id="SM00387"/>
    </source>
</evidence>
<dbReference type="InterPro" id="IPR031660">
    <property type="entry name" value="TOPRIM_C"/>
</dbReference>
<dbReference type="SMART" id="SM00387">
    <property type="entry name" value="HATPase_c"/>
    <property type="match status" value="1"/>
</dbReference>
<gene>
    <name evidence="11" type="ORF">PS2_006</name>
</gene>
<evidence type="ECO:0000256" key="2">
    <source>
        <dbReference type="ARBA" id="ARBA00001946"/>
    </source>
</evidence>
<evidence type="ECO:0000313" key="11">
    <source>
        <dbReference type="EMBL" id="AHY25258.1"/>
    </source>
</evidence>
<dbReference type="EC" id="5.6.2.2" evidence="4"/>
<dbReference type="SUPFAM" id="SSF54211">
    <property type="entry name" value="Ribosomal protein S5 domain 2-like"/>
    <property type="match status" value="1"/>
</dbReference>
<name>A0A023W5F1_9CAUD</name>
<dbReference type="SMART" id="SM00433">
    <property type="entry name" value="TOP2c"/>
    <property type="match status" value="1"/>
</dbReference>
<comment type="cofactor">
    <cofactor evidence="2">
        <name>Mg(2+)</name>
        <dbReference type="ChEBI" id="CHEBI:18420"/>
    </cofactor>
</comment>
<evidence type="ECO:0000256" key="1">
    <source>
        <dbReference type="ARBA" id="ARBA00000185"/>
    </source>
</evidence>
<dbReference type="InterPro" id="IPR018522">
    <property type="entry name" value="TopoIIA_CS"/>
</dbReference>
<protein>
    <recommendedName>
        <fullName evidence="4">DNA topoisomerase (ATP-hydrolyzing)</fullName>
        <ecNumber evidence="4">5.6.2.2</ecNumber>
    </recommendedName>
</protein>
<dbReference type="PANTHER" id="PTHR10169">
    <property type="entry name" value="DNA TOPOISOMERASE/GYRASE"/>
    <property type="match status" value="1"/>
</dbReference>
<dbReference type="EMBL" id="KJ025957">
    <property type="protein sequence ID" value="AHY25258.1"/>
    <property type="molecule type" value="Genomic_DNA"/>
</dbReference>
<dbReference type="OrthoDB" id="931at10239"/>
<proteinExistence type="inferred from homology"/>
<dbReference type="Pfam" id="PF16898">
    <property type="entry name" value="TOPRIM_C"/>
    <property type="match status" value="1"/>
</dbReference>
<dbReference type="InterPro" id="IPR001241">
    <property type="entry name" value="Topo_IIA"/>
</dbReference>
<dbReference type="GO" id="GO:0003918">
    <property type="term" value="F:DNA topoisomerase type II (double strand cut, ATP-hydrolyzing) activity"/>
    <property type="evidence" value="ECO:0007669"/>
    <property type="project" value="UniProtKB-EC"/>
</dbReference>
<keyword evidence="8" id="KW-0238">DNA-binding</keyword>
<dbReference type="InterPro" id="IPR013506">
    <property type="entry name" value="Topo_IIA_bsu_dom2"/>
</dbReference>
<dbReference type="SUPFAM" id="SSF55874">
    <property type="entry name" value="ATPase domain of HSP90 chaperone/DNA topoisomerase II/histidine kinase"/>
    <property type="match status" value="1"/>
</dbReference>
<dbReference type="RefSeq" id="YP_009030053.1">
    <property type="nucleotide sequence ID" value="NC_024121.1"/>
</dbReference>
<keyword evidence="6" id="KW-0067">ATP-binding</keyword>
<sequence>MINNDIKILSDRDHVIKRPGMYIGSTSMEPVERFLFGEFKQVHYVAGLVKIIDEIIDNSLDEAVRTQFKFANKITVDIKDNIVKITDNGRGIPQGNVITPEGDSIPSPVAAWTRTKAGGNFGDDATRVTAGMNGVGSSLTNFFSSWFKGITCDGQNTIEVFCKDGAETIDWKVKKGGTQGTSVEFCPDFQHFETSMIDETSIEVIHDRLTALSVVFPQIQFKFNGKRISSNFKDYAKQFGGDALIVKDENYDIALTNSPDGFRTMSFVNGFYTSEGGNHIEWIMDELANELMPAIKRKYKIEITKARIKECITFISVIRNFPNMKFKSQTKEFLSNTWGEVKAHIDIDIKKLSRQFMNTESILMPIIESALARKLAAEAAAATKAQKKAAKAKVPKHIKANKIGTSVETTLFLTEGDSAIGPFLNVRDQDTQGGYPLRGKFMNTWGMKPADMLKNAEAFDICAITGLTLGEPAIDTQYTNIAIMTDADVDGTGSIYPSLLAYFSNWPEMFEQGRIRFVKTPLLIMHKKGKEDAWFYDVASYEKVKSEYKGWEPRYIKGLGSLREHEYKRVIREPVFDVVRLPENWREVFEMLFGNDAEKRKEWMKK</sequence>
<dbReference type="Proteomes" id="UP000024445">
    <property type="component" value="Segment"/>
</dbReference>
<keyword evidence="12" id="KW-1185">Reference proteome</keyword>
<dbReference type="PRINTS" id="PR00418">
    <property type="entry name" value="TPI2FAMILY"/>
</dbReference>
<dbReference type="InterPro" id="IPR013759">
    <property type="entry name" value="Topo_IIA_B_C"/>
</dbReference>
<keyword evidence="5" id="KW-0547">Nucleotide-binding</keyword>
<reference evidence="11 12" key="1">
    <citation type="submission" date="2014-01" db="EMBL/GenBank/DDBJ databases">
        <authorList>
            <person name="Zhang G."/>
            <person name="Jin J."/>
            <person name="Li Z.J."/>
            <person name="Wang S.W."/>
            <person name="Chen S.J."/>
            <person name="Wang S.M."/>
            <person name="Wang X.T."/>
            <person name="Li Y.H."/>
            <person name="Wang J."/>
            <person name="Yang C.K."/>
            <person name="Wang L."/>
        </authorList>
    </citation>
    <scope>NUCLEOTIDE SEQUENCE [LARGE SCALE GENOMIC DNA]</scope>
</reference>
<evidence type="ECO:0000256" key="4">
    <source>
        <dbReference type="ARBA" id="ARBA00012895"/>
    </source>
</evidence>
<feature type="domain" description="Histidine kinase/HSP90-like ATPase" evidence="10">
    <location>
        <begin position="43"/>
        <end position="191"/>
    </location>
</feature>
<dbReference type="SUPFAM" id="SSF56719">
    <property type="entry name" value="Type II DNA topoisomerase"/>
    <property type="match status" value="1"/>
</dbReference>
<dbReference type="GO" id="GO:0005524">
    <property type="term" value="F:ATP binding"/>
    <property type="evidence" value="ECO:0007669"/>
    <property type="project" value="UniProtKB-KW"/>
</dbReference>
<accession>A0A023W5F1</accession>
<dbReference type="Pfam" id="PF00204">
    <property type="entry name" value="DNA_gyraseB"/>
    <property type="match status" value="1"/>
</dbReference>
<dbReference type="Pfam" id="PF02518">
    <property type="entry name" value="HATPase_c"/>
    <property type="match status" value="1"/>
</dbReference>